<comment type="caution">
    <text evidence="3">The sequence shown here is derived from an EMBL/GenBank/DDBJ whole genome shotgun (WGS) entry which is preliminary data.</text>
</comment>
<dbReference type="InterPro" id="IPR036662">
    <property type="entry name" value="PTS_EIIA_man-typ_sf"/>
</dbReference>
<dbReference type="InterPro" id="IPR004701">
    <property type="entry name" value="PTS_EIIA_man-typ"/>
</dbReference>
<organism evidence="3">
    <name type="scientific">Thiolapillus brandeum</name>
    <dbReference type="NCBI Taxonomy" id="1076588"/>
    <lineage>
        <taxon>Bacteria</taxon>
        <taxon>Pseudomonadati</taxon>
        <taxon>Pseudomonadota</taxon>
        <taxon>Gammaproteobacteria</taxon>
        <taxon>Chromatiales</taxon>
        <taxon>Sedimenticolaceae</taxon>
        <taxon>Thiolapillus</taxon>
    </lineage>
</organism>
<dbReference type="InterPro" id="IPR051471">
    <property type="entry name" value="Bacterial_PTS_sugar_comp"/>
</dbReference>
<dbReference type="Gene3D" id="3.40.50.510">
    <property type="entry name" value="Phosphotransferase system, mannose-type IIA component"/>
    <property type="match status" value="1"/>
</dbReference>
<dbReference type="EMBL" id="DRLF01000285">
    <property type="protein sequence ID" value="HEC06807.1"/>
    <property type="molecule type" value="Genomic_DNA"/>
</dbReference>
<dbReference type="PROSITE" id="PS51096">
    <property type="entry name" value="PTS_EIIA_TYPE_4"/>
    <property type="match status" value="1"/>
</dbReference>
<gene>
    <name evidence="3" type="ORF">ENJ12_08145</name>
</gene>
<evidence type="ECO:0000313" key="3">
    <source>
        <dbReference type="EMBL" id="HEC06807.1"/>
    </source>
</evidence>
<dbReference type="Proteomes" id="UP000886339">
    <property type="component" value="Unassembled WGS sequence"/>
</dbReference>
<dbReference type="GO" id="GO:0016020">
    <property type="term" value="C:membrane"/>
    <property type="evidence" value="ECO:0007669"/>
    <property type="project" value="InterPro"/>
</dbReference>
<reference evidence="3" key="1">
    <citation type="journal article" date="2020" name="mSystems">
        <title>Genome- and Community-Level Interaction Insights into Carbon Utilization and Element Cycling Functions of Hydrothermarchaeota in Hydrothermal Sediment.</title>
        <authorList>
            <person name="Zhou Z."/>
            <person name="Liu Y."/>
            <person name="Xu W."/>
            <person name="Pan J."/>
            <person name="Luo Z.H."/>
            <person name="Li M."/>
        </authorList>
    </citation>
    <scope>NUCLEOTIDE SEQUENCE [LARGE SCALE GENOMIC DNA]</scope>
    <source>
        <strain evidence="3">HyVt-458</strain>
    </source>
</reference>
<protein>
    <submittedName>
        <fullName evidence="3">PTS fructose transporter subunit IIA</fullName>
    </submittedName>
</protein>
<dbReference type="PANTHER" id="PTHR33799:SF1">
    <property type="entry name" value="PTS SYSTEM MANNOSE-SPECIFIC EIIAB COMPONENT-RELATED"/>
    <property type="match status" value="1"/>
</dbReference>
<dbReference type="GO" id="GO:0009401">
    <property type="term" value="P:phosphoenolpyruvate-dependent sugar phosphotransferase system"/>
    <property type="evidence" value="ECO:0007669"/>
    <property type="project" value="InterPro"/>
</dbReference>
<accession>A0A831RWX5</accession>
<name>A0A831RWX5_9GAMM</name>
<evidence type="ECO:0000256" key="1">
    <source>
        <dbReference type="ARBA" id="ARBA00022679"/>
    </source>
</evidence>
<proteinExistence type="predicted"/>
<dbReference type="Pfam" id="PF03610">
    <property type="entry name" value="EIIA-man"/>
    <property type="match status" value="1"/>
</dbReference>
<sequence>MSIGVLLVTHPGIGKALLNNASELIGACPLQVRCMDIPLQCDTAQLQQTVLENARKLDDGSGVLILTDAFGATPSNIACQLTREMLANVVSGLNLPMLIRVFNYASDDLQALTHKAAEGGIRGIQVSHTGEAAE</sequence>
<dbReference type="GO" id="GO:0016740">
    <property type="term" value="F:transferase activity"/>
    <property type="evidence" value="ECO:0007669"/>
    <property type="project" value="UniProtKB-KW"/>
</dbReference>
<feature type="domain" description="PTS EIIA type-4" evidence="2">
    <location>
        <begin position="2"/>
        <end position="124"/>
    </location>
</feature>
<keyword evidence="1" id="KW-0808">Transferase</keyword>
<dbReference type="PANTHER" id="PTHR33799">
    <property type="entry name" value="PTS PERMEASE-RELATED-RELATED"/>
    <property type="match status" value="1"/>
</dbReference>
<evidence type="ECO:0000259" key="2">
    <source>
        <dbReference type="PROSITE" id="PS51096"/>
    </source>
</evidence>
<dbReference type="SUPFAM" id="SSF53062">
    <property type="entry name" value="PTS system fructose IIA component-like"/>
    <property type="match status" value="1"/>
</dbReference>
<dbReference type="AlphaFoldDB" id="A0A831RWX5"/>